<dbReference type="InterPro" id="IPR036770">
    <property type="entry name" value="Ankyrin_rpt-contain_sf"/>
</dbReference>
<feature type="non-terminal residue" evidence="1">
    <location>
        <position position="47"/>
    </location>
</feature>
<sequence length="47" mass="5238">LAEQLLKEGADVWFRDENVNIVKLLLLNGHAWNAIDIDGITAGEYAK</sequence>
<accession>A0A9N9P7A7</accession>
<proteinExistence type="predicted"/>
<organism evidence="1 2">
    <name type="scientific">Racocetra fulgida</name>
    <dbReference type="NCBI Taxonomy" id="60492"/>
    <lineage>
        <taxon>Eukaryota</taxon>
        <taxon>Fungi</taxon>
        <taxon>Fungi incertae sedis</taxon>
        <taxon>Mucoromycota</taxon>
        <taxon>Glomeromycotina</taxon>
        <taxon>Glomeromycetes</taxon>
        <taxon>Diversisporales</taxon>
        <taxon>Gigasporaceae</taxon>
        <taxon>Racocetra</taxon>
    </lineage>
</organism>
<comment type="caution">
    <text evidence="1">The sequence shown here is derived from an EMBL/GenBank/DDBJ whole genome shotgun (WGS) entry which is preliminary data.</text>
</comment>
<evidence type="ECO:0000313" key="2">
    <source>
        <dbReference type="Proteomes" id="UP000789396"/>
    </source>
</evidence>
<feature type="non-terminal residue" evidence="1">
    <location>
        <position position="1"/>
    </location>
</feature>
<dbReference type="Proteomes" id="UP000789396">
    <property type="component" value="Unassembled WGS sequence"/>
</dbReference>
<dbReference type="SUPFAM" id="SSF48403">
    <property type="entry name" value="Ankyrin repeat"/>
    <property type="match status" value="1"/>
</dbReference>
<dbReference type="EMBL" id="CAJVPZ010084992">
    <property type="protein sequence ID" value="CAG8811154.1"/>
    <property type="molecule type" value="Genomic_DNA"/>
</dbReference>
<keyword evidence="2" id="KW-1185">Reference proteome</keyword>
<gene>
    <name evidence="1" type="ORF">RFULGI_LOCUS18766</name>
</gene>
<protein>
    <submittedName>
        <fullName evidence="1">11745_t:CDS:1</fullName>
    </submittedName>
</protein>
<dbReference type="AlphaFoldDB" id="A0A9N9P7A7"/>
<reference evidence="1" key="1">
    <citation type="submission" date="2021-06" db="EMBL/GenBank/DDBJ databases">
        <authorList>
            <person name="Kallberg Y."/>
            <person name="Tangrot J."/>
            <person name="Rosling A."/>
        </authorList>
    </citation>
    <scope>NUCLEOTIDE SEQUENCE</scope>
    <source>
        <strain evidence="1">IN212</strain>
    </source>
</reference>
<evidence type="ECO:0000313" key="1">
    <source>
        <dbReference type="EMBL" id="CAG8811154.1"/>
    </source>
</evidence>
<name>A0A9N9P7A7_9GLOM</name>